<name>M2Q0D9_9FIRM</name>
<sequence>MNSKLLCFDVDGTLRDNTVHKISMSTLNSIKHLKALGHKMIISTGRGYDSLKNTQIFDILEWDGYVLNNGQLILNQDQCVIKEYHMNPQSVMKTIATANQLDMPVVLKMKKRLITRKPNKYVYQTQKYFDNVIPEVRDYNGKDNVYAMILYSYPGDQYEAFRDIKGIHVDPGKSAYADVSIEGLSKATGNLLLADLFGYNNYIAFGDSQNDLEMFKYASLSICMGDGDPAAKEKADYITDTLANDGIYNACVYFNWFIGDENND</sequence>
<dbReference type="InterPro" id="IPR006379">
    <property type="entry name" value="HAD-SF_hydro_IIB"/>
</dbReference>
<dbReference type="Gene3D" id="3.30.1240.10">
    <property type="match status" value="1"/>
</dbReference>
<evidence type="ECO:0000313" key="2">
    <source>
        <dbReference type="Proteomes" id="UP000011758"/>
    </source>
</evidence>
<dbReference type="SUPFAM" id="SSF56784">
    <property type="entry name" value="HAD-like"/>
    <property type="match status" value="1"/>
</dbReference>
<accession>M2Q0D9</accession>
<dbReference type="PANTHER" id="PTHR10000">
    <property type="entry name" value="PHOSPHOSERINE PHOSPHATASE"/>
    <property type="match status" value="1"/>
</dbReference>
<dbReference type="Gene3D" id="3.40.50.1000">
    <property type="entry name" value="HAD superfamily/HAD-like"/>
    <property type="match status" value="1"/>
</dbReference>
<dbReference type="EMBL" id="AGEJ01000021">
    <property type="protein sequence ID" value="EMD16390.1"/>
    <property type="molecule type" value="Genomic_DNA"/>
</dbReference>
<protein>
    <submittedName>
        <fullName evidence="1">Cof-like hydrolase</fullName>
    </submittedName>
</protein>
<gene>
    <name evidence="1" type="ORF">HMPREF9943_01316</name>
</gene>
<dbReference type="AlphaFoldDB" id="M2Q0D9"/>
<dbReference type="GO" id="GO:0000287">
    <property type="term" value="F:magnesium ion binding"/>
    <property type="evidence" value="ECO:0007669"/>
    <property type="project" value="TreeGrafter"/>
</dbReference>
<dbReference type="InterPro" id="IPR036412">
    <property type="entry name" value="HAD-like_sf"/>
</dbReference>
<dbReference type="PANTHER" id="PTHR10000:SF25">
    <property type="entry name" value="PHOSPHATASE YKRA-RELATED"/>
    <property type="match status" value="1"/>
</dbReference>
<dbReference type="Pfam" id="PF08282">
    <property type="entry name" value="Hydrolase_3"/>
    <property type="match status" value="1"/>
</dbReference>
<dbReference type="NCBIfam" id="TIGR01484">
    <property type="entry name" value="HAD-SF-IIB"/>
    <property type="match status" value="1"/>
</dbReference>
<evidence type="ECO:0000313" key="1">
    <source>
        <dbReference type="EMBL" id="EMD16390.1"/>
    </source>
</evidence>
<dbReference type="InterPro" id="IPR023214">
    <property type="entry name" value="HAD_sf"/>
</dbReference>
<reference evidence="1 2" key="1">
    <citation type="submission" date="2013-02" db="EMBL/GenBank/DDBJ databases">
        <title>The Genome Sequence of Lactobacillus catenaformis F0143.</title>
        <authorList>
            <consortium name="The Broad Institute Genome Sequencing Platform"/>
            <person name="Earl A."/>
            <person name="Ward D."/>
            <person name="Feldgarden M."/>
            <person name="Gevers D."/>
            <person name="Izard J."/>
            <person name="Blanton J.M."/>
            <person name="Mathney J."/>
            <person name="Dewhirst F.E."/>
            <person name="Young S.K."/>
            <person name="Zeng Q."/>
            <person name="Gargeya S."/>
            <person name="Fitzgerald M."/>
            <person name="Haas B."/>
            <person name="Abouelleil A."/>
            <person name="Alvarado L."/>
            <person name="Arachchi H.M."/>
            <person name="Berlin A."/>
            <person name="Chapman S.B."/>
            <person name="Gearin G."/>
            <person name="Goldberg J."/>
            <person name="Griggs A."/>
            <person name="Gujja S."/>
            <person name="Hansen M."/>
            <person name="Heiman D."/>
            <person name="Howarth C."/>
            <person name="Larimer J."/>
            <person name="Lui A."/>
            <person name="MacDonald P.J.P."/>
            <person name="McCowen C."/>
            <person name="Montmayeur A."/>
            <person name="Murphy C."/>
            <person name="Neiman D."/>
            <person name="Pearson M."/>
            <person name="Priest M."/>
            <person name="Roberts A."/>
            <person name="Saif S."/>
            <person name="Shea T."/>
            <person name="Sisk P."/>
            <person name="Stolte C."/>
            <person name="Sykes S."/>
            <person name="Wortman J."/>
            <person name="Nusbaum C."/>
            <person name="Birren B."/>
        </authorList>
    </citation>
    <scope>NUCLEOTIDE SEQUENCE [LARGE SCALE GENOMIC DNA]</scope>
    <source>
        <strain evidence="1 2">OT 569</strain>
    </source>
</reference>
<dbReference type="BioCyc" id="ECAT999415-HMP:GTTI-1350-MONOMER"/>
<dbReference type="RefSeq" id="WP_004803280.1">
    <property type="nucleotide sequence ID" value="NZ_KB446648.1"/>
</dbReference>
<dbReference type="PROSITE" id="PS01229">
    <property type="entry name" value="COF_2"/>
    <property type="match status" value="1"/>
</dbReference>
<dbReference type="eggNOG" id="COG0561">
    <property type="taxonomic scope" value="Bacteria"/>
</dbReference>
<proteinExistence type="predicted"/>
<dbReference type="Proteomes" id="UP000011758">
    <property type="component" value="Unassembled WGS sequence"/>
</dbReference>
<keyword evidence="1" id="KW-0378">Hydrolase</keyword>
<comment type="caution">
    <text evidence="1">The sequence shown here is derived from an EMBL/GenBank/DDBJ whole genome shotgun (WGS) entry which is preliminary data.</text>
</comment>
<dbReference type="GO" id="GO:0016791">
    <property type="term" value="F:phosphatase activity"/>
    <property type="evidence" value="ECO:0007669"/>
    <property type="project" value="TreeGrafter"/>
</dbReference>
<dbReference type="STRING" id="999415.HMPREF9943_01316"/>
<organism evidence="1 2">
    <name type="scientific">Eggerthia catenaformis OT 569 = DSM 20559</name>
    <dbReference type="NCBI Taxonomy" id="999415"/>
    <lineage>
        <taxon>Bacteria</taxon>
        <taxon>Bacillati</taxon>
        <taxon>Bacillota</taxon>
        <taxon>Erysipelotrichia</taxon>
        <taxon>Erysipelotrichales</taxon>
        <taxon>Coprobacillaceae</taxon>
        <taxon>Eggerthia</taxon>
    </lineage>
</organism>
<dbReference type="GO" id="GO:0005829">
    <property type="term" value="C:cytosol"/>
    <property type="evidence" value="ECO:0007669"/>
    <property type="project" value="TreeGrafter"/>
</dbReference>
<keyword evidence="2" id="KW-1185">Reference proteome</keyword>
<dbReference type="OrthoDB" id="1654797at2"/>